<keyword evidence="7 9" id="KW-0275">Fatty acid biosynthesis</keyword>
<evidence type="ECO:0000313" key="13">
    <source>
        <dbReference type="Proteomes" id="UP001499895"/>
    </source>
</evidence>
<gene>
    <name evidence="9" type="primary">fabH</name>
    <name evidence="12" type="ORF">GCM10009544_35120</name>
</gene>
<comment type="pathway">
    <text evidence="9">Lipid metabolism; fatty acid biosynthesis.</text>
</comment>
<keyword evidence="8 9" id="KW-0012">Acyltransferase</keyword>
<dbReference type="RefSeq" id="WP_344091540.1">
    <property type="nucleotide sequence ID" value="NZ_BAAAHB010000036.1"/>
</dbReference>
<keyword evidence="13" id="KW-1185">Reference proteome</keyword>
<dbReference type="Proteomes" id="UP001499895">
    <property type="component" value="Unassembled WGS sequence"/>
</dbReference>
<evidence type="ECO:0000256" key="6">
    <source>
        <dbReference type="ARBA" id="ARBA00023098"/>
    </source>
</evidence>
<feature type="domain" description="Beta-ketoacyl-[acyl-carrier-protein] synthase III N-terminal" evidence="11">
    <location>
        <begin position="106"/>
        <end position="186"/>
    </location>
</feature>
<evidence type="ECO:0000259" key="11">
    <source>
        <dbReference type="Pfam" id="PF08545"/>
    </source>
</evidence>
<dbReference type="EC" id="2.3.1.180" evidence="9"/>
<evidence type="ECO:0000256" key="4">
    <source>
        <dbReference type="ARBA" id="ARBA00022679"/>
    </source>
</evidence>
<keyword evidence="4 9" id="KW-0808">Transferase</keyword>
<dbReference type="NCBIfam" id="NF006829">
    <property type="entry name" value="PRK09352.1"/>
    <property type="match status" value="1"/>
</dbReference>
<evidence type="ECO:0000256" key="7">
    <source>
        <dbReference type="ARBA" id="ARBA00023160"/>
    </source>
</evidence>
<evidence type="ECO:0000256" key="8">
    <source>
        <dbReference type="ARBA" id="ARBA00023315"/>
    </source>
</evidence>
<dbReference type="NCBIfam" id="TIGR00747">
    <property type="entry name" value="fabH"/>
    <property type="match status" value="1"/>
</dbReference>
<keyword evidence="3 9" id="KW-0444">Lipid biosynthesis</keyword>
<dbReference type="InterPro" id="IPR013747">
    <property type="entry name" value="ACP_syn_III_C"/>
</dbReference>
<comment type="caution">
    <text evidence="12">The sequence shown here is derived from an EMBL/GenBank/DDBJ whole genome shotgun (WGS) entry which is preliminary data.</text>
</comment>
<dbReference type="Gene3D" id="3.40.47.10">
    <property type="match status" value="1"/>
</dbReference>
<comment type="domain">
    <text evidence="9">The last Arg residue of the ACP-binding site is essential for the weak association between ACP/AcpP and FabH.</text>
</comment>
<name>A0ABN1A841_9ACTN</name>
<dbReference type="InterPro" id="IPR016039">
    <property type="entry name" value="Thiolase-like"/>
</dbReference>
<accession>A0ABN1A841</accession>
<evidence type="ECO:0000256" key="5">
    <source>
        <dbReference type="ARBA" id="ARBA00022832"/>
    </source>
</evidence>
<comment type="subunit">
    <text evidence="9">Homodimer.</text>
</comment>
<keyword evidence="2 9" id="KW-0963">Cytoplasm</keyword>
<sequence>MTRAAVISGLGAFVPPRVVTNDMLAAELDTSDEWIRTRTGISRRHVIDPGMSTGHLATEAGRRALASAGVTGVDAVVLATSTPDRPCPATAPLVATRLGLGGVAAFDVAAVCTGFVYALATAAGLIATSVADTALVIGADTFSTILDPADRTTRVIFGDGAGAVVLRAGDRAEPGALRGFDLGSDGEGVDLITVPGGGSEERSHGGAPAASESYFRMEGPQVFTRAVRHMAGSVRNTLEKAGWSAEDVGLLVPHQANVRILDTCARQLGIPADRVAKNIDRVGNTVAASIPLALADAAANGLLKAEQRVVLTGFGGGLSWGSAALTWPELDSRGINDLQHEK</sequence>
<dbReference type="Pfam" id="PF08545">
    <property type="entry name" value="ACP_syn_III"/>
    <property type="match status" value="1"/>
</dbReference>
<organism evidence="12 13">
    <name type="scientific">Streptomyces stramineus</name>
    <dbReference type="NCBI Taxonomy" id="173861"/>
    <lineage>
        <taxon>Bacteria</taxon>
        <taxon>Bacillati</taxon>
        <taxon>Actinomycetota</taxon>
        <taxon>Actinomycetes</taxon>
        <taxon>Kitasatosporales</taxon>
        <taxon>Streptomycetaceae</taxon>
        <taxon>Streptomyces</taxon>
    </lineage>
</organism>
<dbReference type="InterPro" id="IPR013751">
    <property type="entry name" value="ACP_syn_III_N"/>
</dbReference>
<dbReference type="CDD" id="cd00830">
    <property type="entry name" value="KAS_III"/>
    <property type="match status" value="1"/>
</dbReference>
<evidence type="ECO:0000313" key="12">
    <source>
        <dbReference type="EMBL" id="GAA0469936.1"/>
    </source>
</evidence>
<dbReference type="SUPFAM" id="SSF53901">
    <property type="entry name" value="Thiolase-like"/>
    <property type="match status" value="1"/>
</dbReference>
<evidence type="ECO:0000256" key="3">
    <source>
        <dbReference type="ARBA" id="ARBA00022516"/>
    </source>
</evidence>
<dbReference type="InterPro" id="IPR004655">
    <property type="entry name" value="FabH"/>
</dbReference>
<dbReference type="EMBL" id="BAAAHB010000036">
    <property type="protein sequence ID" value="GAA0469936.1"/>
    <property type="molecule type" value="Genomic_DNA"/>
</dbReference>
<protein>
    <recommendedName>
        <fullName evidence="9">Beta-ketoacyl-[acyl-carrier-protein] synthase III</fullName>
        <shortName evidence="9">Beta-ketoacyl-ACP synthase III</shortName>
        <shortName evidence="9">KAS III</shortName>
        <ecNumber evidence="9">2.3.1.180</ecNumber>
    </recommendedName>
    <alternativeName>
        <fullName evidence="9">3-oxoacyl-[acyl-carrier-protein] synthase 3</fullName>
    </alternativeName>
    <alternativeName>
        <fullName evidence="9">3-oxoacyl-[acyl-carrier-protein] synthase III</fullName>
    </alternativeName>
</protein>
<proteinExistence type="inferred from homology"/>
<keyword evidence="5 9" id="KW-0276">Fatty acid metabolism</keyword>
<evidence type="ECO:0000256" key="2">
    <source>
        <dbReference type="ARBA" id="ARBA00022490"/>
    </source>
</evidence>
<evidence type="ECO:0000256" key="9">
    <source>
        <dbReference type="HAMAP-Rule" id="MF_01815"/>
    </source>
</evidence>
<comment type="subcellular location">
    <subcellularLocation>
        <location evidence="9">Cytoplasm</location>
    </subcellularLocation>
</comment>
<feature type="active site" evidence="9">
    <location>
        <position position="254"/>
    </location>
</feature>
<feature type="active site" evidence="9">
    <location>
        <position position="112"/>
    </location>
</feature>
<dbReference type="HAMAP" id="MF_01815">
    <property type="entry name" value="FabH"/>
    <property type="match status" value="1"/>
</dbReference>
<comment type="function">
    <text evidence="9">Catalyzes the condensation reaction of fatty acid synthesis by the addition to an acyl acceptor of two carbons from malonyl-ACP. Catalyzes the first condensation reaction which initiates fatty acid synthesis and may therefore play a role in governing the total rate of fatty acid production. Possesses both acetoacetyl-ACP synthase and acetyl transacylase activities. Its substrate specificity determines the biosynthesis of branched-chain and/or straight-chain of fatty acids.</text>
</comment>
<evidence type="ECO:0000256" key="1">
    <source>
        <dbReference type="ARBA" id="ARBA00008642"/>
    </source>
</evidence>
<reference evidence="12 13" key="1">
    <citation type="journal article" date="2019" name="Int. J. Syst. Evol. Microbiol.">
        <title>The Global Catalogue of Microorganisms (GCM) 10K type strain sequencing project: providing services to taxonomists for standard genome sequencing and annotation.</title>
        <authorList>
            <consortium name="The Broad Institute Genomics Platform"/>
            <consortium name="The Broad Institute Genome Sequencing Center for Infectious Disease"/>
            <person name="Wu L."/>
            <person name="Ma J."/>
        </authorList>
    </citation>
    <scope>NUCLEOTIDE SEQUENCE [LARGE SCALE GENOMIC DNA]</scope>
    <source>
        <strain evidence="12 13">JCM 10649</strain>
    </source>
</reference>
<feature type="region of interest" description="ACP-binding" evidence="9">
    <location>
        <begin position="255"/>
        <end position="259"/>
    </location>
</feature>
<feature type="domain" description="Beta-ketoacyl-[acyl-carrier-protein] synthase III C-terminal" evidence="10">
    <location>
        <begin position="238"/>
        <end position="327"/>
    </location>
</feature>
<comment type="catalytic activity">
    <reaction evidence="9">
        <text>malonyl-[ACP] + acetyl-CoA + H(+) = 3-oxobutanoyl-[ACP] + CO2 + CoA</text>
        <dbReference type="Rhea" id="RHEA:12080"/>
        <dbReference type="Rhea" id="RHEA-COMP:9623"/>
        <dbReference type="Rhea" id="RHEA-COMP:9625"/>
        <dbReference type="ChEBI" id="CHEBI:15378"/>
        <dbReference type="ChEBI" id="CHEBI:16526"/>
        <dbReference type="ChEBI" id="CHEBI:57287"/>
        <dbReference type="ChEBI" id="CHEBI:57288"/>
        <dbReference type="ChEBI" id="CHEBI:78449"/>
        <dbReference type="ChEBI" id="CHEBI:78450"/>
        <dbReference type="EC" id="2.3.1.180"/>
    </reaction>
</comment>
<keyword evidence="9" id="KW-0511">Multifunctional enzyme</keyword>
<evidence type="ECO:0000259" key="10">
    <source>
        <dbReference type="Pfam" id="PF08541"/>
    </source>
</evidence>
<dbReference type="PANTHER" id="PTHR34069:SF2">
    <property type="entry name" value="BETA-KETOACYL-[ACYL-CARRIER-PROTEIN] SYNTHASE III"/>
    <property type="match status" value="1"/>
</dbReference>
<dbReference type="Pfam" id="PF08541">
    <property type="entry name" value="ACP_syn_III_C"/>
    <property type="match status" value="1"/>
</dbReference>
<keyword evidence="6 9" id="KW-0443">Lipid metabolism</keyword>
<dbReference type="PANTHER" id="PTHR34069">
    <property type="entry name" value="3-OXOACYL-[ACYL-CARRIER-PROTEIN] SYNTHASE 3"/>
    <property type="match status" value="1"/>
</dbReference>
<feature type="active site" evidence="9">
    <location>
        <position position="284"/>
    </location>
</feature>
<comment type="similarity">
    <text evidence="1 9">Belongs to the thiolase-like superfamily. FabH family.</text>
</comment>